<comment type="caution">
    <text evidence="4">The sequence shown here is derived from an EMBL/GenBank/DDBJ whole genome shotgun (WGS) entry which is preliminary data.</text>
</comment>
<dbReference type="PANTHER" id="PTHR15337">
    <property type="entry name" value="ANTERIOR GRADIENT PROTEIN-RELATED"/>
    <property type="match status" value="1"/>
</dbReference>
<proteinExistence type="predicted"/>
<feature type="signal peptide" evidence="2">
    <location>
        <begin position="1"/>
        <end position="21"/>
    </location>
</feature>
<dbReference type="Gene3D" id="3.40.30.10">
    <property type="entry name" value="Glutaredoxin"/>
    <property type="match status" value="1"/>
</dbReference>
<protein>
    <recommendedName>
        <fullName evidence="3">Thioredoxin domain-containing protein</fullName>
    </recommendedName>
</protein>
<dbReference type="PANTHER" id="PTHR15337:SF11">
    <property type="entry name" value="THIOREDOXIN DOMAIN-CONTAINING PROTEIN"/>
    <property type="match status" value="1"/>
</dbReference>
<dbReference type="EMBL" id="PQAP01000036">
    <property type="protein sequence ID" value="PWB74267.1"/>
    <property type="molecule type" value="Genomic_DNA"/>
</dbReference>
<feature type="chain" id="PRO_5032304326" description="Thioredoxin domain-containing protein" evidence="2">
    <location>
        <begin position="22"/>
        <end position="186"/>
    </location>
</feature>
<feature type="domain" description="Thioredoxin" evidence="3">
    <location>
        <begin position="32"/>
        <end position="170"/>
    </location>
</feature>
<dbReference type="AlphaFoldDB" id="A0A855X3A4"/>
<dbReference type="SUPFAM" id="SSF52833">
    <property type="entry name" value="Thioredoxin-like"/>
    <property type="match status" value="1"/>
</dbReference>
<evidence type="ECO:0000259" key="3">
    <source>
        <dbReference type="PROSITE" id="PS51352"/>
    </source>
</evidence>
<organism evidence="4 5">
    <name type="scientific">candidate division GN15 bacterium</name>
    <dbReference type="NCBI Taxonomy" id="2072418"/>
    <lineage>
        <taxon>Bacteria</taxon>
        <taxon>candidate division GN15</taxon>
    </lineage>
</organism>
<dbReference type="InterPro" id="IPR013766">
    <property type="entry name" value="Thioredoxin_domain"/>
</dbReference>
<dbReference type="InterPro" id="IPR036249">
    <property type="entry name" value="Thioredoxin-like_sf"/>
</dbReference>
<dbReference type="PROSITE" id="PS51352">
    <property type="entry name" value="THIOREDOXIN_2"/>
    <property type="match status" value="1"/>
</dbReference>
<name>A0A855X3A4_9BACT</name>
<evidence type="ECO:0000313" key="5">
    <source>
        <dbReference type="Proteomes" id="UP000250918"/>
    </source>
</evidence>
<evidence type="ECO:0000313" key="4">
    <source>
        <dbReference type="EMBL" id="PWB74267.1"/>
    </source>
</evidence>
<accession>A0A855X3A4</accession>
<dbReference type="PROSITE" id="PS00194">
    <property type="entry name" value="THIOREDOXIN_1"/>
    <property type="match status" value="1"/>
</dbReference>
<evidence type="ECO:0000256" key="1">
    <source>
        <dbReference type="ARBA" id="ARBA00022729"/>
    </source>
</evidence>
<gene>
    <name evidence="4" type="ORF">C3F09_04105</name>
</gene>
<dbReference type="InterPro" id="IPR051099">
    <property type="entry name" value="AGR/TXD"/>
</dbReference>
<reference evidence="4 5" key="1">
    <citation type="journal article" date="2018" name="ISME J.">
        <title>A methanotrophic archaeon couples anaerobic oxidation of methane to Fe(III) reduction.</title>
        <authorList>
            <person name="Cai C."/>
            <person name="Leu A.O."/>
            <person name="Xie G.J."/>
            <person name="Guo J."/>
            <person name="Feng Y."/>
            <person name="Zhao J.X."/>
            <person name="Tyson G.W."/>
            <person name="Yuan Z."/>
            <person name="Hu S."/>
        </authorList>
    </citation>
    <scope>NUCLEOTIDE SEQUENCE [LARGE SCALE GENOMIC DNA]</scope>
    <source>
        <strain evidence="4">FeB_12</strain>
    </source>
</reference>
<evidence type="ECO:0000256" key="2">
    <source>
        <dbReference type="SAM" id="SignalP"/>
    </source>
</evidence>
<sequence>MRVFRLLAATGVILTTAVILAATQPDAKKSSPAPAPKKADSTAVASTNKINWLAYDKGVAEAKKTNKHMFVDFTATWCGWCKKMEKETFSQPEVISMLNKNFVPVRVWGDLDNQLSIDGYKITEKEFANSRGVQGYPTFVFETPSREPITGFSGYRDAATLMNYLNQVKKYVDTVGTGSAKATPGK</sequence>
<dbReference type="Pfam" id="PF03190">
    <property type="entry name" value="Thioredox_DsbH"/>
    <property type="match status" value="1"/>
</dbReference>
<dbReference type="InterPro" id="IPR017937">
    <property type="entry name" value="Thioredoxin_CS"/>
</dbReference>
<dbReference type="InterPro" id="IPR004879">
    <property type="entry name" value="Ssp411-like_TRX"/>
</dbReference>
<keyword evidence="1 2" id="KW-0732">Signal</keyword>
<dbReference type="Proteomes" id="UP000250918">
    <property type="component" value="Unassembled WGS sequence"/>
</dbReference>